<reference evidence="3" key="1">
    <citation type="journal article" date="2017" name="Genome Announc.">
        <title>Draft Genome Sequence of Terrimicrobium sacchariphilum NM-5T, a Facultative Anaerobic Soil Bacterium of the Class Spartobacteria.</title>
        <authorList>
            <person name="Qiu Y.L."/>
            <person name="Tourlousse D.M."/>
            <person name="Matsuura N."/>
            <person name="Ohashi A."/>
            <person name="Sekiguchi Y."/>
        </authorList>
    </citation>
    <scope>NUCLEOTIDE SEQUENCE [LARGE SCALE GENOMIC DNA]</scope>
    <source>
        <strain evidence="3">NM-5</strain>
    </source>
</reference>
<dbReference type="SUPFAM" id="SSF53335">
    <property type="entry name" value="S-adenosyl-L-methionine-dependent methyltransferases"/>
    <property type="match status" value="1"/>
</dbReference>
<dbReference type="Gene3D" id="3.40.50.150">
    <property type="entry name" value="Vaccinia Virus protein VP39"/>
    <property type="match status" value="1"/>
</dbReference>
<dbReference type="InterPro" id="IPR053202">
    <property type="entry name" value="EGF_Rcpt_Signaling_Reg"/>
</dbReference>
<dbReference type="GO" id="GO:0008168">
    <property type="term" value="F:methyltransferase activity"/>
    <property type="evidence" value="ECO:0007669"/>
    <property type="project" value="UniProtKB-KW"/>
</dbReference>
<dbReference type="Proteomes" id="UP000076023">
    <property type="component" value="Unassembled WGS sequence"/>
</dbReference>
<feature type="domain" description="Methyltransferase FkbM" evidence="1">
    <location>
        <begin position="51"/>
        <end position="215"/>
    </location>
</feature>
<organism evidence="2 3">
    <name type="scientific">Terrimicrobium sacchariphilum</name>
    <dbReference type="NCBI Taxonomy" id="690879"/>
    <lineage>
        <taxon>Bacteria</taxon>
        <taxon>Pseudomonadati</taxon>
        <taxon>Verrucomicrobiota</taxon>
        <taxon>Terrimicrobiia</taxon>
        <taxon>Terrimicrobiales</taxon>
        <taxon>Terrimicrobiaceae</taxon>
        <taxon>Terrimicrobium</taxon>
    </lineage>
</organism>
<dbReference type="InParanoid" id="A0A146G4N8"/>
<dbReference type="GO" id="GO:0032259">
    <property type="term" value="P:methylation"/>
    <property type="evidence" value="ECO:0007669"/>
    <property type="project" value="UniProtKB-KW"/>
</dbReference>
<proteinExistence type="predicted"/>
<evidence type="ECO:0000313" key="2">
    <source>
        <dbReference type="EMBL" id="GAT31994.1"/>
    </source>
</evidence>
<dbReference type="AlphaFoldDB" id="A0A146G4N8"/>
<evidence type="ECO:0000259" key="1">
    <source>
        <dbReference type="Pfam" id="PF05050"/>
    </source>
</evidence>
<protein>
    <submittedName>
        <fullName evidence="2">Methyltransferase, FkbM family</fullName>
    </submittedName>
</protein>
<dbReference type="PANTHER" id="PTHR34009:SF2">
    <property type="entry name" value="PROTEIN STAR"/>
    <property type="match status" value="1"/>
</dbReference>
<dbReference type="InterPro" id="IPR029063">
    <property type="entry name" value="SAM-dependent_MTases_sf"/>
</dbReference>
<dbReference type="GO" id="GO:0006888">
    <property type="term" value="P:endoplasmic reticulum to Golgi vesicle-mediated transport"/>
    <property type="evidence" value="ECO:0007669"/>
    <property type="project" value="TreeGrafter"/>
</dbReference>
<comment type="caution">
    <text evidence="2">The sequence shown here is derived from an EMBL/GenBank/DDBJ whole genome shotgun (WGS) entry which is preliminary data.</text>
</comment>
<dbReference type="Pfam" id="PF05050">
    <property type="entry name" value="Methyltransf_21"/>
    <property type="match status" value="1"/>
</dbReference>
<evidence type="ECO:0000313" key="3">
    <source>
        <dbReference type="Proteomes" id="UP000076023"/>
    </source>
</evidence>
<dbReference type="STRING" id="690879.TSACC_2391"/>
<dbReference type="RefSeq" id="WP_169809514.1">
    <property type="nucleotide sequence ID" value="NZ_BDCO01000002.1"/>
</dbReference>
<name>A0A146G4N8_TERSA</name>
<keyword evidence="3" id="KW-1185">Reference proteome</keyword>
<sequence length="233" mass="26751">MFAKVGGFLQRLRRDETEGCASCSFFAQEGEDAVLAGLIDPEWNRKGFFVDVGAHHPTRFSNTWMFYQAGWRGINIDPTPGSMVPFRELRSEDVNLEVAISREAAVRKFYCYNEPALNGIDNDRREELKDTHYKLERILDIETLPLSEILKRHRERFVSPSFLTIDVEGLEVEVLSSVDLQKYSFDFILVEQMLPDLMALGKSDVWKYVTERGYKAVACTGRTVFYQRTGDVA</sequence>
<dbReference type="GO" id="GO:0005737">
    <property type="term" value="C:cytoplasm"/>
    <property type="evidence" value="ECO:0007669"/>
    <property type="project" value="GOC"/>
</dbReference>
<keyword evidence="2" id="KW-0808">Transferase</keyword>
<accession>A0A146G4N8</accession>
<dbReference type="InterPro" id="IPR006342">
    <property type="entry name" value="FkbM_mtfrase"/>
</dbReference>
<gene>
    <name evidence="2" type="ORF">TSACC_2391</name>
</gene>
<dbReference type="GO" id="GO:0016197">
    <property type="term" value="P:endosomal transport"/>
    <property type="evidence" value="ECO:0007669"/>
    <property type="project" value="TreeGrafter"/>
</dbReference>
<dbReference type="PANTHER" id="PTHR34009">
    <property type="entry name" value="PROTEIN STAR"/>
    <property type="match status" value="1"/>
</dbReference>
<dbReference type="GO" id="GO:0005886">
    <property type="term" value="C:plasma membrane"/>
    <property type="evidence" value="ECO:0007669"/>
    <property type="project" value="TreeGrafter"/>
</dbReference>
<dbReference type="EMBL" id="BDCO01000002">
    <property type="protein sequence ID" value="GAT31994.1"/>
    <property type="molecule type" value="Genomic_DNA"/>
</dbReference>
<keyword evidence="2" id="KW-0489">Methyltransferase</keyword>